<dbReference type="Pfam" id="PF13041">
    <property type="entry name" value="PPR_2"/>
    <property type="match status" value="3"/>
</dbReference>
<evidence type="ECO:0000313" key="4">
    <source>
        <dbReference type="EMBL" id="KAK8507427.1"/>
    </source>
</evidence>
<evidence type="ECO:0000313" key="5">
    <source>
        <dbReference type="Proteomes" id="UP001472677"/>
    </source>
</evidence>
<feature type="repeat" description="PPR" evidence="3">
    <location>
        <begin position="295"/>
        <end position="329"/>
    </location>
</feature>
<dbReference type="InterPro" id="IPR011990">
    <property type="entry name" value="TPR-like_helical_dom_sf"/>
</dbReference>
<keyword evidence="2" id="KW-0677">Repeat</keyword>
<dbReference type="PANTHER" id="PTHR47932">
    <property type="entry name" value="ATPASE EXPRESSION PROTEIN 3"/>
    <property type="match status" value="1"/>
</dbReference>
<dbReference type="PANTHER" id="PTHR47932:SF51">
    <property type="entry name" value="PENTACOTRIPEPTIDE-REPEAT REGION OF PRORP DOMAIN-CONTAINING PROTEIN"/>
    <property type="match status" value="1"/>
</dbReference>
<evidence type="ECO:0000256" key="1">
    <source>
        <dbReference type="ARBA" id="ARBA00007626"/>
    </source>
</evidence>
<accession>A0ABR2BLP2</accession>
<comment type="similarity">
    <text evidence="1">Belongs to the PPR family. P subfamily.</text>
</comment>
<dbReference type="Gene3D" id="1.25.40.10">
    <property type="entry name" value="Tetratricopeptide repeat domain"/>
    <property type="match status" value="3"/>
</dbReference>
<evidence type="ECO:0008006" key="6">
    <source>
        <dbReference type="Google" id="ProtNLM"/>
    </source>
</evidence>
<dbReference type="InterPro" id="IPR002885">
    <property type="entry name" value="PPR_rpt"/>
</dbReference>
<sequence length="465" mass="52898">MKNMKIPKPTSPFRLSSRLRSENDPTLAFNLFKNPNPDLKPAAKPFRYSLLSYDLIITKLGYFKMFDELEQVLHQLKNDTRIVPGEIIFCNVMKYYGRAKLHERALKVFDEMPQYRSPRTVKAVNSLLNALLMSQKFDEMKEMFSGMEKYARPNTCTYNILINACCLNGRLDDAWSLFDEMPRKGLKPDKLTFGALINGLCMGLNIKEAFKLKEDMCKIYNVPSSTFIYGVMIKGLCRIGELTLAFRLKDELITKKLKLNSAIYNSLISGLFKAGRQDDAFGVIQEMDSYGIKPDTTTYNIMIDEFGKVKDFESAYRVLKEMPDKGCKPNVITYNMLIGMLCKDGRLSEASDLFEDMPRRGCKPDVVAYRTLFDGLCSGSQSEKAAFILDEMIFKGYVPHSASIHRFVSGLCQGDNMKLLFRVLNSLAKGNAIDEDTWLMVVSRVYQEDGHQVSIASQLLDSLLL</sequence>
<dbReference type="Pfam" id="PF01535">
    <property type="entry name" value="PPR"/>
    <property type="match status" value="3"/>
</dbReference>
<feature type="repeat" description="PPR" evidence="3">
    <location>
        <begin position="365"/>
        <end position="399"/>
    </location>
</feature>
<feature type="repeat" description="PPR" evidence="3">
    <location>
        <begin position="154"/>
        <end position="188"/>
    </location>
</feature>
<reference evidence="4 5" key="1">
    <citation type="journal article" date="2024" name="G3 (Bethesda)">
        <title>Genome assembly of Hibiscus sabdariffa L. provides insights into metabolisms of medicinal natural products.</title>
        <authorList>
            <person name="Kim T."/>
        </authorList>
    </citation>
    <scope>NUCLEOTIDE SEQUENCE [LARGE SCALE GENOMIC DNA]</scope>
    <source>
        <strain evidence="4">TK-2024</strain>
        <tissue evidence="4">Old leaves</tissue>
    </source>
</reference>
<feature type="repeat" description="PPR" evidence="3">
    <location>
        <begin position="330"/>
        <end position="364"/>
    </location>
</feature>
<organism evidence="4 5">
    <name type="scientific">Hibiscus sabdariffa</name>
    <name type="common">roselle</name>
    <dbReference type="NCBI Taxonomy" id="183260"/>
    <lineage>
        <taxon>Eukaryota</taxon>
        <taxon>Viridiplantae</taxon>
        <taxon>Streptophyta</taxon>
        <taxon>Embryophyta</taxon>
        <taxon>Tracheophyta</taxon>
        <taxon>Spermatophyta</taxon>
        <taxon>Magnoliopsida</taxon>
        <taxon>eudicotyledons</taxon>
        <taxon>Gunneridae</taxon>
        <taxon>Pentapetalae</taxon>
        <taxon>rosids</taxon>
        <taxon>malvids</taxon>
        <taxon>Malvales</taxon>
        <taxon>Malvaceae</taxon>
        <taxon>Malvoideae</taxon>
        <taxon>Hibiscus</taxon>
    </lineage>
</organism>
<protein>
    <recommendedName>
        <fullName evidence="6">Pentatricopeptide repeat-containing protein</fullName>
    </recommendedName>
</protein>
<name>A0ABR2BLP2_9ROSI</name>
<dbReference type="EMBL" id="JBBPBM010000108">
    <property type="protein sequence ID" value="KAK8507427.1"/>
    <property type="molecule type" value="Genomic_DNA"/>
</dbReference>
<evidence type="ECO:0000256" key="3">
    <source>
        <dbReference type="PROSITE-ProRule" id="PRU00708"/>
    </source>
</evidence>
<dbReference type="NCBIfam" id="TIGR00756">
    <property type="entry name" value="PPR"/>
    <property type="match status" value="7"/>
</dbReference>
<proteinExistence type="inferred from homology"/>
<dbReference type="SUPFAM" id="SSF48452">
    <property type="entry name" value="TPR-like"/>
    <property type="match status" value="1"/>
</dbReference>
<gene>
    <name evidence="4" type="ORF">V6N12_072687</name>
</gene>
<feature type="repeat" description="PPR" evidence="3">
    <location>
        <begin position="260"/>
        <end position="294"/>
    </location>
</feature>
<keyword evidence="5" id="KW-1185">Reference proteome</keyword>
<comment type="caution">
    <text evidence="4">The sequence shown here is derived from an EMBL/GenBank/DDBJ whole genome shotgun (WGS) entry which is preliminary data.</text>
</comment>
<evidence type="ECO:0000256" key="2">
    <source>
        <dbReference type="ARBA" id="ARBA00022737"/>
    </source>
</evidence>
<dbReference type="Proteomes" id="UP001472677">
    <property type="component" value="Unassembled WGS sequence"/>
</dbReference>
<feature type="repeat" description="PPR" evidence="3">
    <location>
        <begin position="225"/>
        <end position="259"/>
    </location>
</feature>
<dbReference type="PROSITE" id="PS51375">
    <property type="entry name" value="PPR"/>
    <property type="match status" value="6"/>
</dbReference>